<evidence type="ECO:0000259" key="12">
    <source>
        <dbReference type="Pfam" id="PF22456"/>
    </source>
</evidence>
<dbReference type="FunFam" id="3.30.830.10:FF:000005">
    <property type="entry name" value="nardilysin isoform X1"/>
    <property type="match status" value="1"/>
</dbReference>
<dbReference type="PANTHER" id="PTHR43690:SF18">
    <property type="entry name" value="INSULIN-DEGRADING ENZYME-RELATED"/>
    <property type="match status" value="1"/>
</dbReference>
<dbReference type="Pfam" id="PF16187">
    <property type="entry name" value="Peptidase_M16_M"/>
    <property type="match status" value="1"/>
</dbReference>
<dbReference type="Pfam" id="PF22456">
    <property type="entry name" value="PqqF-like_C_4"/>
    <property type="match status" value="1"/>
</dbReference>
<accession>A0A1V0SJA4</accession>
<gene>
    <name evidence="13" type="ORF">Klosneuvirus_2_144</name>
</gene>
<keyword evidence="7" id="KW-0482">Metalloprotease</keyword>
<dbReference type="Pfam" id="PF05193">
    <property type="entry name" value="Peptidase_M16_C"/>
    <property type="match status" value="1"/>
</dbReference>
<feature type="domain" description="Peptidase M16 middle/third" evidence="11">
    <location>
        <begin position="373"/>
        <end position="645"/>
    </location>
</feature>
<dbReference type="GO" id="GO:0046872">
    <property type="term" value="F:metal ion binding"/>
    <property type="evidence" value="ECO:0007669"/>
    <property type="project" value="UniProtKB-KW"/>
</dbReference>
<keyword evidence="4" id="KW-0479">Metal-binding</keyword>
<evidence type="ECO:0000256" key="3">
    <source>
        <dbReference type="ARBA" id="ARBA00022670"/>
    </source>
</evidence>
<keyword evidence="3" id="KW-0645">Protease</keyword>
<comment type="cofactor">
    <cofactor evidence="1">
        <name>Zn(2+)</name>
        <dbReference type="ChEBI" id="CHEBI:29105"/>
    </cofactor>
</comment>
<feature type="domain" description="Coenzyme PQQ synthesis protein F-like C-terminal lobe" evidence="12">
    <location>
        <begin position="760"/>
        <end position="854"/>
    </location>
</feature>
<organism evidence="13">
    <name type="scientific">Klosneuvirus KNV1</name>
    <dbReference type="NCBI Taxonomy" id="1977640"/>
    <lineage>
        <taxon>Viruses</taxon>
        <taxon>Varidnaviria</taxon>
        <taxon>Bamfordvirae</taxon>
        <taxon>Nucleocytoviricota</taxon>
        <taxon>Megaviricetes</taxon>
        <taxon>Imitervirales</taxon>
        <taxon>Mimiviridae</taxon>
        <taxon>Klosneuvirinae</taxon>
        <taxon>Klosneuvirus</taxon>
    </lineage>
</organism>
<dbReference type="GO" id="GO:0051603">
    <property type="term" value="P:proteolysis involved in protein catabolic process"/>
    <property type="evidence" value="ECO:0007669"/>
    <property type="project" value="TreeGrafter"/>
</dbReference>
<comment type="similarity">
    <text evidence="2 8">Belongs to the peptidase M16 family.</text>
</comment>
<evidence type="ECO:0000256" key="7">
    <source>
        <dbReference type="ARBA" id="ARBA00023049"/>
    </source>
</evidence>
<evidence type="ECO:0000256" key="1">
    <source>
        <dbReference type="ARBA" id="ARBA00001947"/>
    </source>
</evidence>
<dbReference type="SUPFAM" id="SSF63411">
    <property type="entry name" value="LuxS/MPP-like metallohydrolase"/>
    <property type="match status" value="4"/>
</dbReference>
<dbReference type="Pfam" id="PF00675">
    <property type="entry name" value="Peptidase_M16"/>
    <property type="match status" value="1"/>
</dbReference>
<dbReference type="FunFam" id="3.30.830.10:FF:000012">
    <property type="entry name" value="Protease 3"/>
    <property type="match status" value="1"/>
</dbReference>
<dbReference type="GO" id="GO:0043171">
    <property type="term" value="P:peptide catabolic process"/>
    <property type="evidence" value="ECO:0007669"/>
    <property type="project" value="TreeGrafter"/>
</dbReference>
<keyword evidence="5" id="KW-0378">Hydrolase</keyword>
<evidence type="ECO:0000256" key="6">
    <source>
        <dbReference type="ARBA" id="ARBA00022833"/>
    </source>
</evidence>
<dbReference type="InterPro" id="IPR054734">
    <property type="entry name" value="PqqF-like_C_4"/>
</dbReference>
<dbReference type="PANTHER" id="PTHR43690">
    <property type="entry name" value="NARDILYSIN"/>
    <property type="match status" value="1"/>
</dbReference>
<evidence type="ECO:0000259" key="9">
    <source>
        <dbReference type="Pfam" id="PF00675"/>
    </source>
</evidence>
<feature type="domain" description="Peptidase M16 N-terminal" evidence="9">
    <location>
        <begin position="30"/>
        <end position="149"/>
    </location>
</feature>
<dbReference type="InterPro" id="IPR011249">
    <property type="entry name" value="Metalloenz_LuxS/M16"/>
</dbReference>
<keyword evidence="6" id="KW-0862">Zinc</keyword>
<dbReference type="InterPro" id="IPR007863">
    <property type="entry name" value="Peptidase_M16_C"/>
</dbReference>
<name>A0A1V0SJA4_9VIRU</name>
<evidence type="ECO:0000256" key="2">
    <source>
        <dbReference type="ARBA" id="ARBA00007261"/>
    </source>
</evidence>
<evidence type="ECO:0000259" key="11">
    <source>
        <dbReference type="Pfam" id="PF16187"/>
    </source>
</evidence>
<evidence type="ECO:0000256" key="4">
    <source>
        <dbReference type="ARBA" id="ARBA00022723"/>
    </source>
</evidence>
<dbReference type="PROSITE" id="PS00143">
    <property type="entry name" value="INSULINASE"/>
    <property type="match status" value="1"/>
</dbReference>
<dbReference type="GO" id="GO:0004222">
    <property type="term" value="F:metalloendopeptidase activity"/>
    <property type="evidence" value="ECO:0007669"/>
    <property type="project" value="InterPro"/>
</dbReference>
<dbReference type="InterPro" id="IPR050626">
    <property type="entry name" value="Peptidase_M16"/>
</dbReference>
<protein>
    <submittedName>
        <fullName evidence="13">Zn-dependent peptidase</fullName>
    </submittedName>
</protein>
<evidence type="ECO:0000259" key="10">
    <source>
        <dbReference type="Pfam" id="PF05193"/>
    </source>
</evidence>
<dbReference type="InterPro" id="IPR032632">
    <property type="entry name" value="Peptidase_M16_M"/>
</dbReference>
<dbReference type="Gene3D" id="3.30.830.10">
    <property type="entry name" value="Metalloenzyme, LuxS/M16 peptidase-like"/>
    <property type="match status" value="4"/>
</dbReference>
<dbReference type="InterPro" id="IPR001431">
    <property type="entry name" value="Pept_M16_Zn_BS"/>
</dbReference>
<reference evidence="13" key="1">
    <citation type="journal article" date="2017" name="Science">
        <title>Giant viruses with an expanded complement of translation system components.</title>
        <authorList>
            <person name="Schulz F."/>
            <person name="Yutin N."/>
            <person name="Ivanova N.N."/>
            <person name="Ortega D.R."/>
            <person name="Lee T.K."/>
            <person name="Vierheilig J."/>
            <person name="Daims H."/>
            <person name="Horn M."/>
            <person name="Wagner M."/>
            <person name="Jensen G.J."/>
            <person name="Kyrpides N.C."/>
            <person name="Koonin E.V."/>
            <person name="Woyke T."/>
        </authorList>
    </citation>
    <scope>NUCLEOTIDE SEQUENCE</scope>
    <source>
        <strain evidence="13">KNV1</strain>
    </source>
</reference>
<sequence length="911" mass="108501">MHPLGYKIIKPKIDTNVYKYIKLENQLEMLIIYDQDTDISAAAMTVEVGYYSDPNDTQGLAHFLEHMLFMGTKKYPEENYFQKFINEAGGLTNAHTTNESTTYYYQVYNEHFMESIDSFAQFFIEPLLSPNSVEREINAVNSEHQKNLTFDDARISSVIQSLVENKHPFYNFGTGNKDTLTKDNIRDILIKFYDQYYSANIMKLVILTNQEIDNIEKDMIKLFSTIKNKNVSIKKINYLPFDNQNNNTLCQYLIKIIPTQDIHRLIIGWYLPNMDKEYHIKPIEFIANLFGHESEGSIYYYLKKNGLCINVGCNIFEHDSSFNFLGIDIILTDQGLKQIPNIINSIYAYLDMLNIDKMEWFYDEMRTMNNIKFDFFEQPEKIDYVAELSMNMCKYKPEDVINGDYKMELYHKKIITECLRCMTKQNSIVIISSKEYDGKTSQIEKWYGTQFSSIKNPQSYGEEFNTNKMDYNLHLPEKNIFIPKDLKIIKSKKQKTPIKIKENIWYMQDDFEIPRVFCSLIINLNNFYEKVENVVLLNLYMAILDYKLESTIYYAKLCSTTYNVSIESNQLIITFNGYRDTINKLSQLFVKTLLNMDISKEEFDIVKYNINVNLVNFIYKPAYIIIKDYFMEKIYSINHTNNELIRTLQTIKYEDVNIPRQLFVNKCSIKIFIYGNVDKKNTMILCKQFDKIICHNQEEDNKQQIIYLENGERHLYVRKSLNKSDDNYAIYLFFEIGHITKGRDNWDLKILYTNLIDIHVREQFFNDLRTQEQTGYVVRSMLQYFNDNNGNLMGLSFLIQSPHINPMILRKKIKKFVEKMYDQLRKIDDKQFIMYKTIVKNNLIQNFMSQSEEFNFMKNEITNKEYRFKYKEELLKAMDKLTKQNLIQFYDDYFINSNLRKIRTIELYKKN</sequence>
<dbReference type="EMBL" id="KY684109">
    <property type="protein sequence ID" value="ARF11708.1"/>
    <property type="molecule type" value="Genomic_DNA"/>
</dbReference>
<evidence type="ECO:0000313" key="13">
    <source>
        <dbReference type="EMBL" id="ARF11708.1"/>
    </source>
</evidence>
<evidence type="ECO:0000256" key="5">
    <source>
        <dbReference type="ARBA" id="ARBA00022801"/>
    </source>
</evidence>
<feature type="domain" description="Peptidase M16 C-terminal" evidence="10">
    <location>
        <begin position="186"/>
        <end position="357"/>
    </location>
</feature>
<evidence type="ECO:0000256" key="8">
    <source>
        <dbReference type="RuleBase" id="RU004447"/>
    </source>
</evidence>
<dbReference type="InterPro" id="IPR011765">
    <property type="entry name" value="Pept_M16_N"/>
</dbReference>
<proteinExistence type="inferred from homology"/>